<proteinExistence type="predicted"/>
<sequence>MAPSEIWIKGILLVLSILISFTYLSKTWGEQRAEESVQAFSHSSKNIRERSNDFGIGFDLTASYGTVAVSYANGTTLSIAKVDGSEKYCETWQRLSLDSSRHIAPPYDNMGDLWDDEPRQQLRKLRKRIGLPASADVGNIADLLAALRDKANDFVQEKFTTAVATIPHLVAVYNEDITDALEHVGLNMHGIWYYEHLVYETISAYAGLGLGLCRNYTNAADCLDTQREWERDIIMPVLYTRSALTMSFAPVRGAYFLWEPSYRHRVDFDLGSDKLASLQTPEEVKRYWSQVRTKLVEVMVERPAYDKPHKIILMGESASDPEFVRNLWLALATVMDRAPVLLDADPLFAAAKGAAEFAKRAPYTDQWWEISWNKSHNLTIPTWRHNQKKMAVGLHA</sequence>
<dbReference type="EMBL" id="PTQR01000123">
    <property type="protein sequence ID" value="TKX18946.1"/>
    <property type="molecule type" value="Genomic_DNA"/>
</dbReference>
<dbReference type="Proteomes" id="UP000308133">
    <property type="component" value="Unassembled WGS sequence"/>
</dbReference>
<comment type="caution">
    <text evidence="1">The sequence shown here is derived from an EMBL/GenBank/DDBJ whole genome shotgun (WGS) entry which is preliminary data.</text>
</comment>
<protein>
    <submittedName>
        <fullName evidence="1">Uncharacterized protein</fullName>
    </submittedName>
</protein>
<reference evidence="1 2" key="1">
    <citation type="submission" date="2018-02" db="EMBL/GenBank/DDBJ databases">
        <title>Draft genome sequences of Elsinoe sp., causing black scab on jojoba.</title>
        <authorList>
            <person name="Stodart B."/>
            <person name="Jeffress S."/>
            <person name="Ash G."/>
            <person name="Arun Chinnappa K."/>
        </authorList>
    </citation>
    <scope>NUCLEOTIDE SEQUENCE [LARGE SCALE GENOMIC DNA]</scope>
    <source>
        <strain evidence="1 2">Hillstone_2</strain>
    </source>
</reference>
<dbReference type="AlphaFoldDB" id="A0A4U7ARB0"/>
<evidence type="ECO:0000313" key="2">
    <source>
        <dbReference type="Proteomes" id="UP000308133"/>
    </source>
</evidence>
<organism evidence="1 2">
    <name type="scientific">Elsinoe australis</name>
    <dbReference type="NCBI Taxonomy" id="40998"/>
    <lineage>
        <taxon>Eukaryota</taxon>
        <taxon>Fungi</taxon>
        <taxon>Dikarya</taxon>
        <taxon>Ascomycota</taxon>
        <taxon>Pezizomycotina</taxon>
        <taxon>Dothideomycetes</taxon>
        <taxon>Dothideomycetidae</taxon>
        <taxon>Myriangiales</taxon>
        <taxon>Elsinoaceae</taxon>
        <taxon>Elsinoe</taxon>
    </lineage>
</organism>
<gene>
    <name evidence="1" type="ORF">C1H76_8835</name>
</gene>
<evidence type="ECO:0000313" key="1">
    <source>
        <dbReference type="EMBL" id="TKX18946.1"/>
    </source>
</evidence>
<name>A0A4U7ARB0_9PEZI</name>
<accession>A0A4U7ARB0</accession>